<sequence length="226" mass="23604">MTRIVLIHATRVAMAPIEAGFARAWPEVETLSILEEGLSSDAASGRVSAEVLDQRINALADYAMGLAPDAILYTCSAFGTGIETAAARLDLPVLKPNEAMFDAALGAGGRIAMLYTFPPAVAGMEQEFSDAALRIQANVTLRSIFVADALDALKSGDAATHDRLIAEAAAEVAGVDAIMLAHFSMSRAANMARAQADIPVLTSPDAAIDKLKRVLMTANSKGQSAC</sequence>
<dbReference type="EMBL" id="FSRL01000001">
    <property type="protein sequence ID" value="SIO07494.1"/>
    <property type="molecule type" value="Genomic_DNA"/>
</dbReference>
<dbReference type="AlphaFoldDB" id="A0A1N6GJ17"/>
<proteinExistence type="predicted"/>
<dbReference type="Gene3D" id="3.40.50.12500">
    <property type="match status" value="1"/>
</dbReference>
<evidence type="ECO:0000313" key="1">
    <source>
        <dbReference type="EMBL" id="SIO07494.1"/>
    </source>
</evidence>
<dbReference type="STRING" id="1217970.SAMN05444002_2529"/>
<dbReference type="Proteomes" id="UP000184932">
    <property type="component" value="Unassembled WGS sequence"/>
</dbReference>
<reference evidence="2" key="1">
    <citation type="submission" date="2016-11" db="EMBL/GenBank/DDBJ databases">
        <authorList>
            <person name="Varghese N."/>
            <person name="Submissions S."/>
        </authorList>
    </citation>
    <scope>NUCLEOTIDE SEQUENCE [LARGE SCALE GENOMIC DNA]</scope>
    <source>
        <strain evidence="2">DSM 29440</strain>
    </source>
</reference>
<evidence type="ECO:0008006" key="3">
    <source>
        <dbReference type="Google" id="ProtNLM"/>
    </source>
</evidence>
<gene>
    <name evidence="1" type="ORF">SAMN05444002_2529</name>
</gene>
<protein>
    <recommendedName>
        <fullName evidence="3">Arylsulfatase</fullName>
    </recommendedName>
</protein>
<evidence type="ECO:0000313" key="2">
    <source>
        <dbReference type="Proteomes" id="UP000184932"/>
    </source>
</evidence>
<keyword evidence="2" id="KW-1185">Reference proteome</keyword>
<dbReference type="RefSeq" id="WP_074256535.1">
    <property type="nucleotide sequence ID" value="NZ_FSRL01000001.1"/>
</dbReference>
<name>A0A1N6GJ17_9RHOB</name>
<organism evidence="1 2">
    <name type="scientific">Vannielia litorea</name>
    <dbReference type="NCBI Taxonomy" id="1217970"/>
    <lineage>
        <taxon>Bacteria</taxon>
        <taxon>Pseudomonadati</taxon>
        <taxon>Pseudomonadota</taxon>
        <taxon>Alphaproteobacteria</taxon>
        <taxon>Rhodobacterales</taxon>
        <taxon>Paracoccaceae</taxon>
        <taxon>Vannielia</taxon>
    </lineage>
</organism>
<dbReference type="InterPro" id="IPR053714">
    <property type="entry name" value="Iso_Racemase_Enz_sf"/>
</dbReference>
<accession>A0A1N6GJ17</accession>
<dbReference type="OrthoDB" id="978447at2"/>